<dbReference type="Proteomes" id="UP000828048">
    <property type="component" value="Chromosome 10"/>
</dbReference>
<comment type="caution">
    <text evidence="1">The sequence shown here is derived from an EMBL/GenBank/DDBJ whole genome shotgun (WGS) entry which is preliminary data.</text>
</comment>
<proteinExistence type="predicted"/>
<dbReference type="EMBL" id="CM037160">
    <property type="protein sequence ID" value="KAH7840227.1"/>
    <property type="molecule type" value="Genomic_DNA"/>
</dbReference>
<reference evidence="1 2" key="1">
    <citation type="journal article" date="2021" name="Hortic Res">
        <title>High-quality reference genome and annotation aids understanding of berry development for evergreen blueberry (Vaccinium darrowii).</title>
        <authorList>
            <person name="Yu J."/>
            <person name="Hulse-Kemp A.M."/>
            <person name="Babiker E."/>
            <person name="Staton M."/>
        </authorList>
    </citation>
    <scope>NUCLEOTIDE SEQUENCE [LARGE SCALE GENOMIC DNA]</scope>
    <source>
        <strain evidence="2">cv. NJ 8807/NJ 8810</strain>
        <tissue evidence="1">Young leaf</tissue>
    </source>
</reference>
<protein>
    <submittedName>
        <fullName evidence="1">Uncharacterized protein</fullName>
    </submittedName>
</protein>
<evidence type="ECO:0000313" key="1">
    <source>
        <dbReference type="EMBL" id="KAH7840227.1"/>
    </source>
</evidence>
<gene>
    <name evidence="1" type="ORF">Vadar_014358</name>
</gene>
<keyword evidence="2" id="KW-1185">Reference proteome</keyword>
<evidence type="ECO:0000313" key="2">
    <source>
        <dbReference type="Proteomes" id="UP000828048"/>
    </source>
</evidence>
<sequence>MVVEKSSKCRRQNSDSESSGGDDSRAKQVSKRTHEEVIGDHCRKWLAAFPRKKGKNERQVDEADLGKDIGVKEIYQEGLQKWFEPLSGFNRKCVKELYTTMKAEKEGDEPMKIKAKVVGKLIQVTPDHIAEHLKYTRPNPETINYPREKPLDKQIIKDFLYEDPTGELEPINPSQFQDDIRILNKVIHANLYPKGKANAPTSKSLELMASFVDVDTKVDWAYFNFLQMVDYLDTPVGPTMLCSTLEKSKAQRKNNKPKVSKAAPSSTPVVSTSTVPPPPSEPKSNSPALPPEGSEVTKWYKRFSKQLATVLKNQRKAEKENKLAKHQREWQTKVLEGLSGQRYEVPPEVEEEDSDDEEGDEDESDGEV</sequence>
<accession>A0ACB7XHW8</accession>
<organism evidence="1 2">
    <name type="scientific">Vaccinium darrowii</name>
    <dbReference type="NCBI Taxonomy" id="229202"/>
    <lineage>
        <taxon>Eukaryota</taxon>
        <taxon>Viridiplantae</taxon>
        <taxon>Streptophyta</taxon>
        <taxon>Embryophyta</taxon>
        <taxon>Tracheophyta</taxon>
        <taxon>Spermatophyta</taxon>
        <taxon>Magnoliopsida</taxon>
        <taxon>eudicotyledons</taxon>
        <taxon>Gunneridae</taxon>
        <taxon>Pentapetalae</taxon>
        <taxon>asterids</taxon>
        <taxon>Ericales</taxon>
        <taxon>Ericaceae</taxon>
        <taxon>Vaccinioideae</taxon>
        <taxon>Vaccinieae</taxon>
        <taxon>Vaccinium</taxon>
    </lineage>
</organism>
<name>A0ACB7XHW8_9ERIC</name>